<dbReference type="InterPro" id="IPR050891">
    <property type="entry name" value="TatD-type_Hydrolase"/>
</dbReference>
<dbReference type="SUPFAM" id="SSF51556">
    <property type="entry name" value="Metallo-dependent hydrolases"/>
    <property type="match status" value="1"/>
</dbReference>
<dbReference type="InterPro" id="IPR001130">
    <property type="entry name" value="TatD-like"/>
</dbReference>
<reference evidence="5 6" key="1">
    <citation type="submission" date="2024-07" db="EMBL/GenBank/DDBJ databases">
        <title>Section-level genome sequencing and comparative genomics of Aspergillus sections Usti and Cavernicolus.</title>
        <authorList>
            <consortium name="Lawrence Berkeley National Laboratory"/>
            <person name="Nybo J.L."/>
            <person name="Vesth T.C."/>
            <person name="Theobald S."/>
            <person name="Frisvad J.C."/>
            <person name="Larsen T.O."/>
            <person name="Kjaerboelling I."/>
            <person name="Rothschild-Mancinelli K."/>
            <person name="Lyhne E.K."/>
            <person name="Kogle M.E."/>
            <person name="Barry K."/>
            <person name="Clum A."/>
            <person name="Na H."/>
            <person name="Ledsgaard L."/>
            <person name="Lin J."/>
            <person name="Lipzen A."/>
            <person name="Kuo A."/>
            <person name="Riley R."/>
            <person name="Mondo S."/>
            <person name="LaButti K."/>
            <person name="Haridas S."/>
            <person name="Pangalinan J."/>
            <person name="Salamov A.A."/>
            <person name="Simmons B.A."/>
            <person name="Magnuson J.K."/>
            <person name="Chen J."/>
            <person name="Drula E."/>
            <person name="Henrissat B."/>
            <person name="Wiebenga A."/>
            <person name="Lubbers R.J."/>
            <person name="Gomes A.C."/>
            <person name="Makela M.R."/>
            <person name="Stajich J."/>
            <person name="Grigoriev I.V."/>
            <person name="Mortensen U.H."/>
            <person name="De vries R.P."/>
            <person name="Baker S.E."/>
            <person name="Andersen M.R."/>
        </authorList>
    </citation>
    <scope>NUCLEOTIDE SEQUENCE [LARGE SCALE GENOMIC DNA]</scope>
    <source>
        <strain evidence="5 6">CBS 600.67</strain>
    </source>
</reference>
<keyword evidence="2" id="KW-0540">Nuclease</keyword>
<comment type="caution">
    <text evidence="5">The sequence shown here is derived from an EMBL/GenBank/DDBJ whole genome shotgun (WGS) entry which is preliminary data.</text>
</comment>
<keyword evidence="6" id="KW-1185">Reference proteome</keyword>
<keyword evidence="3" id="KW-0479">Metal-binding</keyword>
<evidence type="ECO:0000256" key="3">
    <source>
        <dbReference type="ARBA" id="ARBA00022723"/>
    </source>
</evidence>
<proteinExistence type="inferred from homology"/>
<dbReference type="Gene3D" id="3.20.20.140">
    <property type="entry name" value="Metal-dependent hydrolases"/>
    <property type="match status" value="1"/>
</dbReference>
<dbReference type="PANTHER" id="PTHR10060:SF15">
    <property type="entry name" value="DEOXYRIBONUCLEASE TATDN1"/>
    <property type="match status" value="1"/>
</dbReference>
<dbReference type="PANTHER" id="PTHR10060">
    <property type="entry name" value="TATD FAMILY DEOXYRIBONUCLEASE"/>
    <property type="match status" value="1"/>
</dbReference>
<evidence type="ECO:0000313" key="5">
    <source>
        <dbReference type="EMBL" id="KAL2827024.1"/>
    </source>
</evidence>
<dbReference type="CDD" id="cd01310">
    <property type="entry name" value="TatD_DNAse"/>
    <property type="match status" value="1"/>
</dbReference>
<dbReference type="Proteomes" id="UP001610335">
    <property type="component" value="Unassembled WGS sequence"/>
</dbReference>
<gene>
    <name evidence="5" type="ORF">BDW59DRAFT_179262</name>
</gene>
<dbReference type="EMBL" id="JBFXLS010000027">
    <property type="protein sequence ID" value="KAL2827024.1"/>
    <property type="molecule type" value="Genomic_DNA"/>
</dbReference>
<name>A0ABR4IIH0_9EURO</name>
<evidence type="ECO:0000256" key="1">
    <source>
        <dbReference type="ARBA" id="ARBA00009275"/>
    </source>
</evidence>
<dbReference type="PIRSF" id="PIRSF005902">
    <property type="entry name" value="DNase_TatD"/>
    <property type="match status" value="1"/>
</dbReference>
<comment type="similarity">
    <text evidence="1">Belongs to the metallo-dependent hydrolases superfamily. TatD-type hydrolase family.</text>
</comment>
<evidence type="ECO:0000313" key="6">
    <source>
        <dbReference type="Proteomes" id="UP001610335"/>
    </source>
</evidence>
<accession>A0ABR4IIH0</accession>
<evidence type="ECO:0000256" key="2">
    <source>
        <dbReference type="ARBA" id="ARBA00022722"/>
    </source>
</evidence>
<protein>
    <submittedName>
        <fullName evidence="5">Uncharacterized protein</fullName>
    </submittedName>
</protein>
<dbReference type="InterPro" id="IPR032466">
    <property type="entry name" value="Metal_Hydrolase"/>
</dbReference>
<keyword evidence="4" id="KW-0378">Hydrolase</keyword>
<sequence>MSESTPTKPPSEAPSVAVTYTADSFQGIYRGKKYHDPDFPLVLQRAKQSGVQKIILTTMSLPDAHKNLAIVRGFPGLCSMTLGVHPYHAGEIYPAQDPTGQIYLDELRALAKTLLGPDGSSGTQVVAFGEIGLDYEYLDRADKDTQQRAFRDQLCLAVEFQLPLFLHVRSSCADFIEIIQPFLPDLPRLGLVHSFAGSKEEMYQLVELGFGISVNGVSFHTEEGLEMVRCLPLDKMQLETDAPWCEDLEGDERIKSYLVGVREVPGARKHGKFRAREMMKGRNESCMIERVAMVVAGVKGVEVAEVARRAWENSVRMFRMGIY</sequence>
<dbReference type="Pfam" id="PF01026">
    <property type="entry name" value="TatD_DNase"/>
    <property type="match status" value="1"/>
</dbReference>
<evidence type="ECO:0000256" key="4">
    <source>
        <dbReference type="ARBA" id="ARBA00022801"/>
    </source>
</evidence>
<organism evidence="5 6">
    <name type="scientific">Aspergillus cavernicola</name>
    <dbReference type="NCBI Taxonomy" id="176166"/>
    <lineage>
        <taxon>Eukaryota</taxon>
        <taxon>Fungi</taxon>
        <taxon>Dikarya</taxon>
        <taxon>Ascomycota</taxon>
        <taxon>Pezizomycotina</taxon>
        <taxon>Eurotiomycetes</taxon>
        <taxon>Eurotiomycetidae</taxon>
        <taxon>Eurotiales</taxon>
        <taxon>Aspergillaceae</taxon>
        <taxon>Aspergillus</taxon>
        <taxon>Aspergillus subgen. Nidulantes</taxon>
    </lineage>
</organism>